<gene>
    <name evidence="12" type="ORF">SAPINGB_P001188</name>
</gene>
<dbReference type="InterPro" id="IPR050590">
    <property type="entry name" value="Exosome_comp_Rrp42_subfam"/>
</dbReference>
<dbReference type="Pfam" id="PF01138">
    <property type="entry name" value="RNase_PH"/>
    <property type="match status" value="1"/>
</dbReference>
<dbReference type="OrthoDB" id="45882at2759"/>
<dbReference type="GO" id="GO:0071038">
    <property type="term" value="P:TRAMP-dependent tRNA surveillance pathway"/>
    <property type="evidence" value="ECO:0007669"/>
    <property type="project" value="TreeGrafter"/>
</dbReference>
<evidence type="ECO:0000313" key="13">
    <source>
        <dbReference type="Proteomes" id="UP000398389"/>
    </source>
</evidence>
<dbReference type="PANTHER" id="PTHR11097">
    <property type="entry name" value="EXOSOME COMPLEX EXONUCLEASE RIBOSOMAL RNA PROCESSING PROTEIN"/>
    <property type="match status" value="1"/>
</dbReference>
<dbReference type="GO" id="GO:0000467">
    <property type="term" value="P:exonucleolytic trimming to generate mature 3'-end of 5.8S rRNA from tricistronic rRNA transcript (SSU-rRNA, 5.8S rRNA, LSU-rRNA)"/>
    <property type="evidence" value="ECO:0007669"/>
    <property type="project" value="TreeGrafter"/>
</dbReference>
<reference evidence="12 13" key="1">
    <citation type="submission" date="2019-09" db="EMBL/GenBank/DDBJ databases">
        <authorList>
            <person name="Brejova B."/>
        </authorList>
    </citation>
    <scope>NUCLEOTIDE SEQUENCE [LARGE SCALE GENOMIC DNA]</scope>
</reference>
<protein>
    <recommendedName>
        <fullName evidence="9">Ribosomal RNA-processing protein 43</fullName>
    </recommendedName>
</protein>
<comment type="similarity">
    <text evidence="3">Belongs to the RNase PH family.</text>
</comment>
<evidence type="ECO:0000256" key="3">
    <source>
        <dbReference type="ARBA" id="ARBA00006678"/>
    </source>
</evidence>
<name>A0A5E8B693_9ASCO</name>
<dbReference type="InterPro" id="IPR020568">
    <property type="entry name" value="Ribosomal_Su5_D2-typ_SF"/>
</dbReference>
<dbReference type="GO" id="GO:0000176">
    <property type="term" value="C:nuclear exosome (RNase complex)"/>
    <property type="evidence" value="ECO:0007669"/>
    <property type="project" value="UniProtKB-ARBA"/>
</dbReference>
<dbReference type="Gene3D" id="3.30.230.70">
    <property type="entry name" value="GHMP Kinase, N-terminal domain"/>
    <property type="match status" value="1"/>
</dbReference>
<accession>A0A5E8B693</accession>
<keyword evidence="6" id="KW-0271">Exosome</keyword>
<dbReference type="AlphaFoldDB" id="A0A5E8B693"/>
<dbReference type="GO" id="GO:0035925">
    <property type="term" value="F:mRNA 3'-UTR AU-rich region binding"/>
    <property type="evidence" value="ECO:0007669"/>
    <property type="project" value="TreeGrafter"/>
</dbReference>
<dbReference type="GO" id="GO:0034476">
    <property type="term" value="P:U5 snRNA 3'-end processing"/>
    <property type="evidence" value="ECO:0007669"/>
    <property type="project" value="TreeGrafter"/>
</dbReference>
<dbReference type="GO" id="GO:0000177">
    <property type="term" value="C:cytoplasmic exosome (RNase complex)"/>
    <property type="evidence" value="ECO:0007669"/>
    <property type="project" value="TreeGrafter"/>
</dbReference>
<evidence type="ECO:0000256" key="10">
    <source>
        <dbReference type="SAM" id="MobiDB-lite"/>
    </source>
</evidence>
<evidence type="ECO:0000256" key="6">
    <source>
        <dbReference type="ARBA" id="ARBA00022835"/>
    </source>
</evidence>
<dbReference type="GO" id="GO:0034473">
    <property type="term" value="P:U1 snRNA 3'-end processing"/>
    <property type="evidence" value="ECO:0007669"/>
    <property type="project" value="TreeGrafter"/>
</dbReference>
<evidence type="ECO:0000256" key="2">
    <source>
        <dbReference type="ARBA" id="ARBA00004604"/>
    </source>
</evidence>
<sequence>MSSKVELSSNNNNLNTTEAKPLWLSSATFARVDPELYFERHLRQGLRPGTQRGLDDFRAINSQRGSLTCVEEAAGQGSFGSCVVRSGQTSVVCGIVIGTTETRGGGGIYTNVEILRGGFNSAPSGEEMVISQRAGELVRALGLGPSNFAVRVRTPEAEMEEEQAEMEEEEGVGEVREEWERERGIVVKRDRWLVYTAHVQVLSRTGPPFDLVWAAIMGALGDVDIPEFEEDDEGNLFCVGRRTGRKLDLPVGGAVSSTFGVATVDVSKNADVFAEGLPDYDEDENMTSLSSSEEEEKESKPELKVVMLADPDGEIEETCASSRVNVVCNGEGRLYGFSFAAIGDDRLRGQDLNHQGLVLERAHIEQALGLAQERARKDVA</sequence>
<keyword evidence="8" id="KW-0539">Nucleus</keyword>
<proteinExistence type="inferred from homology"/>
<keyword evidence="5" id="KW-0698">rRNA processing</keyword>
<dbReference type="InterPro" id="IPR001247">
    <property type="entry name" value="ExoRNase_PH_dom1"/>
</dbReference>
<dbReference type="GO" id="GO:0016075">
    <property type="term" value="P:rRNA catabolic process"/>
    <property type="evidence" value="ECO:0007669"/>
    <property type="project" value="TreeGrafter"/>
</dbReference>
<organism evidence="12 13">
    <name type="scientific">Magnusiomyces paraingens</name>
    <dbReference type="NCBI Taxonomy" id="2606893"/>
    <lineage>
        <taxon>Eukaryota</taxon>
        <taxon>Fungi</taxon>
        <taxon>Dikarya</taxon>
        <taxon>Ascomycota</taxon>
        <taxon>Saccharomycotina</taxon>
        <taxon>Dipodascomycetes</taxon>
        <taxon>Dipodascales</taxon>
        <taxon>Dipodascaceae</taxon>
        <taxon>Magnusiomyces</taxon>
    </lineage>
</organism>
<evidence type="ECO:0000313" key="12">
    <source>
        <dbReference type="EMBL" id="VVT46387.1"/>
    </source>
</evidence>
<dbReference type="Proteomes" id="UP000398389">
    <property type="component" value="Unassembled WGS sequence"/>
</dbReference>
<dbReference type="GO" id="GO:0071035">
    <property type="term" value="P:nuclear polyadenylation-dependent rRNA catabolic process"/>
    <property type="evidence" value="ECO:0007669"/>
    <property type="project" value="TreeGrafter"/>
</dbReference>
<feature type="domain" description="Exoribonuclease phosphorolytic" evidence="11">
    <location>
        <begin position="74"/>
        <end position="226"/>
    </location>
</feature>
<dbReference type="GeneID" id="43580011"/>
<dbReference type="SUPFAM" id="SSF54211">
    <property type="entry name" value="Ribosomal protein S5 domain 2-like"/>
    <property type="match status" value="1"/>
</dbReference>
<evidence type="ECO:0000256" key="8">
    <source>
        <dbReference type="ARBA" id="ARBA00023242"/>
    </source>
</evidence>
<evidence type="ECO:0000256" key="1">
    <source>
        <dbReference type="ARBA" id="ARBA00004496"/>
    </source>
</evidence>
<dbReference type="EMBL" id="CABVLU010000001">
    <property type="protein sequence ID" value="VVT46387.1"/>
    <property type="molecule type" value="Genomic_DNA"/>
</dbReference>
<evidence type="ECO:0000259" key="11">
    <source>
        <dbReference type="Pfam" id="PF01138"/>
    </source>
</evidence>
<comment type="subcellular location">
    <subcellularLocation>
        <location evidence="1">Cytoplasm</location>
    </subcellularLocation>
    <subcellularLocation>
        <location evidence="2">Nucleus</location>
        <location evidence="2">Nucleolus</location>
    </subcellularLocation>
</comment>
<evidence type="ECO:0000256" key="4">
    <source>
        <dbReference type="ARBA" id="ARBA00022490"/>
    </source>
</evidence>
<evidence type="ECO:0000256" key="7">
    <source>
        <dbReference type="ARBA" id="ARBA00022884"/>
    </source>
</evidence>
<keyword evidence="7" id="KW-0694">RNA-binding</keyword>
<dbReference type="PANTHER" id="PTHR11097:SF9">
    <property type="entry name" value="EXOSOME COMPLEX COMPONENT RRP43"/>
    <property type="match status" value="1"/>
</dbReference>
<keyword evidence="13" id="KW-1185">Reference proteome</keyword>
<dbReference type="GO" id="GO:0005730">
    <property type="term" value="C:nucleolus"/>
    <property type="evidence" value="ECO:0007669"/>
    <property type="project" value="UniProtKB-SubCell"/>
</dbReference>
<feature type="region of interest" description="Disordered" evidence="10">
    <location>
        <begin position="277"/>
        <end position="301"/>
    </location>
</feature>
<dbReference type="RefSeq" id="XP_031851802.1">
    <property type="nucleotide sequence ID" value="XM_031995911.1"/>
</dbReference>
<evidence type="ECO:0000256" key="5">
    <source>
        <dbReference type="ARBA" id="ARBA00022552"/>
    </source>
</evidence>
<evidence type="ECO:0000256" key="9">
    <source>
        <dbReference type="ARBA" id="ARBA00030617"/>
    </source>
</evidence>
<keyword evidence="4" id="KW-0963">Cytoplasm</keyword>
<dbReference type="GO" id="GO:0071028">
    <property type="term" value="P:nuclear mRNA surveillance"/>
    <property type="evidence" value="ECO:0007669"/>
    <property type="project" value="TreeGrafter"/>
</dbReference>
<dbReference type="GO" id="GO:0034475">
    <property type="term" value="P:U4 snRNA 3'-end processing"/>
    <property type="evidence" value="ECO:0007669"/>
    <property type="project" value="TreeGrafter"/>
</dbReference>
<dbReference type="InterPro" id="IPR027408">
    <property type="entry name" value="PNPase/RNase_PH_dom_sf"/>
</dbReference>